<reference evidence="4" key="1">
    <citation type="journal article" date="2023" name="Plant J.">
        <title>Genome sequences and population genomics provide insights into the demographic history, inbreeding, and mutation load of two 'living fossil' tree species of Dipteronia.</title>
        <authorList>
            <person name="Feng Y."/>
            <person name="Comes H.P."/>
            <person name="Chen J."/>
            <person name="Zhu S."/>
            <person name="Lu R."/>
            <person name="Zhang X."/>
            <person name="Li P."/>
            <person name="Qiu J."/>
            <person name="Olsen K.M."/>
            <person name="Qiu Y."/>
        </authorList>
    </citation>
    <scope>NUCLEOTIDE SEQUENCE</scope>
    <source>
        <strain evidence="4">KIB01</strain>
    </source>
</reference>
<name>A0AAD9X9E9_9ROSI</name>
<evidence type="ECO:0000256" key="2">
    <source>
        <dbReference type="ARBA" id="ARBA00023306"/>
    </source>
</evidence>
<keyword evidence="5" id="KW-1185">Reference proteome</keyword>
<dbReference type="InterPro" id="IPR032054">
    <property type="entry name" value="Cdt1_C"/>
</dbReference>
<dbReference type="GO" id="GO:0000278">
    <property type="term" value="P:mitotic cell cycle"/>
    <property type="evidence" value="ECO:0007669"/>
    <property type="project" value="TreeGrafter"/>
</dbReference>
<dbReference type="GO" id="GO:0005634">
    <property type="term" value="C:nucleus"/>
    <property type="evidence" value="ECO:0007669"/>
    <property type="project" value="TreeGrafter"/>
</dbReference>
<comment type="similarity">
    <text evidence="1">Belongs to the Cdt1 family.</text>
</comment>
<dbReference type="GO" id="GO:0003677">
    <property type="term" value="F:DNA binding"/>
    <property type="evidence" value="ECO:0007669"/>
    <property type="project" value="InterPro"/>
</dbReference>
<proteinExistence type="inferred from homology"/>
<dbReference type="GO" id="GO:0071163">
    <property type="term" value="P:DNA replication preinitiation complex assembly"/>
    <property type="evidence" value="ECO:0007669"/>
    <property type="project" value="InterPro"/>
</dbReference>
<protein>
    <recommendedName>
        <fullName evidence="3">CDT1 Geminin-binding domain-containing protein</fullName>
    </recommendedName>
</protein>
<comment type="caution">
    <text evidence="4">The sequence shown here is derived from an EMBL/GenBank/DDBJ whole genome shotgun (WGS) entry which is preliminary data.</text>
</comment>
<dbReference type="GO" id="GO:0000076">
    <property type="term" value="P:DNA replication checkpoint signaling"/>
    <property type="evidence" value="ECO:0007669"/>
    <property type="project" value="TreeGrafter"/>
</dbReference>
<sequence length="511" mass="56910">MDHSNSEKKGQNILDFKNIASQTPEKTNEPLHAILQEGGVKHLDEYKNMVKLFDSMICSLRLLSLCKKPPTFQNISAQVEIIAKRKFSCKHIAQMKYLFPEAIQIDKILVHDKKSLCMKPDVKIALLFDIIEDHCQHSNFMALSQAFASRLINFFTVHPEACDIPEVPLPEPFVQGSQTTLGDNEVPDGLESVCRKSQTITVEQSPADSLESLLTSNNTEMLTTPPLLLPSLSRYFSEKSRDAETGKAKLLKSPASSQSSTKSCQLDEYPIGRVPDKDMKSEQQINLPDACLKSVVNLQLIKFECESPQQKLSTSDDSLMIETPAQETPKRSIPSCDNKLKATTTETCTSYKPVKRFLDFLHLEGDRSTLVDSHGVGQNYKVLHYGISQALDVDSKGSNGESNAIVSPALLGKVEDDKIFQSVGLPDLVALIHKIFQSVSCSSITKQELVHKIIINNLDIIERREVEEEIELLEKLVPDWICKKLAPSGDAMYKINKVADLASVQGRVINT</sequence>
<dbReference type="InterPro" id="IPR014939">
    <property type="entry name" value="CDT1_Gemini-bd-like"/>
</dbReference>
<evidence type="ECO:0000256" key="1">
    <source>
        <dbReference type="ARBA" id="ARBA00008356"/>
    </source>
</evidence>
<dbReference type="Pfam" id="PF08839">
    <property type="entry name" value="CDT1"/>
    <property type="match status" value="1"/>
</dbReference>
<evidence type="ECO:0000313" key="4">
    <source>
        <dbReference type="EMBL" id="KAK2655187.1"/>
    </source>
</evidence>
<dbReference type="AlphaFoldDB" id="A0AAD9X9E9"/>
<dbReference type="PANTHER" id="PTHR28637">
    <property type="entry name" value="DNA REPLICATION FACTOR CDT1"/>
    <property type="match status" value="1"/>
</dbReference>
<dbReference type="CDD" id="cd08674">
    <property type="entry name" value="Cdt1_m"/>
    <property type="match status" value="1"/>
</dbReference>
<dbReference type="Proteomes" id="UP001280121">
    <property type="component" value="Unassembled WGS sequence"/>
</dbReference>
<dbReference type="GO" id="GO:0070182">
    <property type="term" value="F:DNA polymerase binding"/>
    <property type="evidence" value="ECO:0007669"/>
    <property type="project" value="TreeGrafter"/>
</dbReference>
<keyword evidence="2" id="KW-0131">Cell cycle</keyword>
<dbReference type="InterPro" id="IPR036390">
    <property type="entry name" value="WH_DNA-bd_sf"/>
</dbReference>
<evidence type="ECO:0000313" key="5">
    <source>
        <dbReference type="Proteomes" id="UP001280121"/>
    </source>
</evidence>
<dbReference type="EMBL" id="JANJYI010000003">
    <property type="protein sequence ID" value="KAK2655187.1"/>
    <property type="molecule type" value="Genomic_DNA"/>
</dbReference>
<gene>
    <name evidence="4" type="ORF">Ddye_008239</name>
</gene>
<dbReference type="SUPFAM" id="SSF46785">
    <property type="entry name" value="Winged helix' DNA-binding domain"/>
    <property type="match status" value="1"/>
</dbReference>
<dbReference type="Pfam" id="PF16679">
    <property type="entry name" value="CDT1_C"/>
    <property type="match status" value="1"/>
</dbReference>
<dbReference type="InterPro" id="IPR038090">
    <property type="entry name" value="Cdt1_C_WH_dom_sf"/>
</dbReference>
<evidence type="ECO:0000259" key="3">
    <source>
        <dbReference type="SMART" id="SM01075"/>
    </source>
</evidence>
<dbReference type="SMART" id="SM01075">
    <property type="entry name" value="CDT1"/>
    <property type="match status" value="1"/>
</dbReference>
<dbReference type="GO" id="GO:0030174">
    <property type="term" value="P:regulation of DNA-templated DNA replication initiation"/>
    <property type="evidence" value="ECO:0007669"/>
    <property type="project" value="InterPro"/>
</dbReference>
<dbReference type="Gene3D" id="1.10.10.1420">
    <property type="entry name" value="DNA replication factor Cdt1, C-terminal WH domain"/>
    <property type="match status" value="1"/>
</dbReference>
<dbReference type="PANTHER" id="PTHR28637:SF13">
    <property type="entry name" value="EXPRESSED PROTEIN"/>
    <property type="match status" value="1"/>
</dbReference>
<feature type="domain" description="CDT1 Geminin-binding" evidence="3">
    <location>
        <begin position="44"/>
        <end position="171"/>
    </location>
</feature>
<dbReference type="InterPro" id="IPR045173">
    <property type="entry name" value="Cdt1"/>
</dbReference>
<organism evidence="4 5">
    <name type="scientific">Dipteronia dyeriana</name>
    <dbReference type="NCBI Taxonomy" id="168575"/>
    <lineage>
        <taxon>Eukaryota</taxon>
        <taxon>Viridiplantae</taxon>
        <taxon>Streptophyta</taxon>
        <taxon>Embryophyta</taxon>
        <taxon>Tracheophyta</taxon>
        <taxon>Spermatophyta</taxon>
        <taxon>Magnoliopsida</taxon>
        <taxon>eudicotyledons</taxon>
        <taxon>Gunneridae</taxon>
        <taxon>Pentapetalae</taxon>
        <taxon>rosids</taxon>
        <taxon>malvids</taxon>
        <taxon>Sapindales</taxon>
        <taxon>Sapindaceae</taxon>
        <taxon>Hippocastanoideae</taxon>
        <taxon>Acereae</taxon>
        <taxon>Dipteronia</taxon>
    </lineage>
</organism>
<accession>A0AAD9X9E9</accession>